<sequence length="154" mass="16868">MPWNPPEIPASAGALLFDRSGRLLILEPTYKSGWTIPGGAMEADGESPWDGCRREVLEETGLVVTSGHLVIVDTRPGKLERKLGLRFLFDCGTLDDKQIASIRLQADEIASHRFAERDEALALLSKPVGRRVAHGWGAPHCLYLENGRPVDGVN</sequence>
<dbReference type="PROSITE" id="PS51462">
    <property type="entry name" value="NUDIX"/>
    <property type="match status" value="1"/>
</dbReference>
<dbReference type="InterPro" id="IPR015797">
    <property type="entry name" value="NUDIX_hydrolase-like_dom_sf"/>
</dbReference>
<dbReference type="AlphaFoldDB" id="A0A075JFQ2"/>
<keyword evidence="2 4" id="KW-0378">Hydrolase</keyword>
<evidence type="ECO:0000256" key="2">
    <source>
        <dbReference type="ARBA" id="ARBA00022801"/>
    </source>
</evidence>
<dbReference type="HOGENOM" id="CLU_116199_0_0_11"/>
<dbReference type="Gene3D" id="3.90.79.10">
    <property type="entry name" value="Nucleoside Triphosphate Pyrophosphohydrolase"/>
    <property type="match status" value="1"/>
</dbReference>
<comment type="cofactor">
    <cofactor evidence="1">
        <name>Mg(2+)</name>
        <dbReference type="ChEBI" id="CHEBI:18420"/>
    </cofactor>
</comment>
<dbReference type="Pfam" id="PF00293">
    <property type="entry name" value="NUDIX"/>
    <property type="match status" value="1"/>
</dbReference>
<evidence type="ECO:0000313" key="4">
    <source>
        <dbReference type="EMBL" id="AIF40092.1"/>
    </source>
</evidence>
<accession>A0A075JFQ2</accession>
<evidence type="ECO:0000256" key="3">
    <source>
        <dbReference type="ARBA" id="ARBA00022842"/>
    </source>
</evidence>
<dbReference type="OrthoDB" id="9804442at2"/>
<dbReference type="GeneID" id="41840180"/>
<dbReference type="RefSeq" id="WP_038566879.1">
    <property type="nucleotide sequence ID" value="NZ_CAKZHM010000116.1"/>
</dbReference>
<dbReference type="PANTHER" id="PTHR43046">
    <property type="entry name" value="GDP-MANNOSE MANNOSYL HYDROLASE"/>
    <property type="match status" value="1"/>
</dbReference>
<dbReference type="GO" id="GO:0016787">
    <property type="term" value="F:hydrolase activity"/>
    <property type="evidence" value="ECO:0007669"/>
    <property type="project" value="UniProtKB-KW"/>
</dbReference>
<organism evidence="4 5">
    <name type="scientific">Dermacoccus nishinomiyaensis</name>
    <dbReference type="NCBI Taxonomy" id="1274"/>
    <lineage>
        <taxon>Bacteria</taxon>
        <taxon>Bacillati</taxon>
        <taxon>Actinomycetota</taxon>
        <taxon>Actinomycetes</taxon>
        <taxon>Micrococcales</taxon>
        <taxon>Dermacoccaceae</taxon>
        <taxon>Dermacoccus</taxon>
    </lineage>
</organism>
<evidence type="ECO:0000313" key="5">
    <source>
        <dbReference type="Proteomes" id="UP000027986"/>
    </source>
</evidence>
<dbReference type="InterPro" id="IPR000086">
    <property type="entry name" value="NUDIX_hydrolase_dom"/>
</dbReference>
<dbReference type="PANTHER" id="PTHR43046:SF12">
    <property type="entry name" value="GDP-MANNOSE MANNOSYL HYDROLASE"/>
    <property type="match status" value="1"/>
</dbReference>
<protein>
    <submittedName>
        <fullName evidence="4">NUDIX hydrolase</fullName>
    </submittedName>
</protein>
<dbReference type="CDD" id="cd18876">
    <property type="entry name" value="NUDIX_Hydrolase"/>
    <property type="match status" value="1"/>
</dbReference>
<dbReference type="SUPFAM" id="SSF55811">
    <property type="entry name" value="Nudix"/>
    <property type="match status" value="1"/>
</dbReference>
<dbReference type="KEGG" id="dni:HX89_02980"/>
<keyword evidence="5" id="KW-1185">Reference proteome</keyword>
<dbReference type="EMBL" id="CP008889">
    <property type="protein sequence ID" value="AIF40092.1"/>
    <property type="molecule type" value="Genomic_DNA"/>
</dbReference>
<dbReference type="Proteomes" id="UP000027986">
    <property type="component" value="Chromosome"/>
</dbReference>
<evidence type="ECO:0000256" key="1">
    <source>
        <dbReference type="ARBA" id="ARBA00001946"/>
    </source>
</evidence>
<proteinExistence type="predicted"/>
<gene>
    <name evidence="4" type="ORF">HX89_02980</name>
</gene>
<reference evidence="4 5" key="1">
    <citation type="submission" date="2014-07" db="EMBL/GenBank/DDBJ databases">
        <title>Genome Sequencing of Dermacoccus nishinomiyaensis.</title>
        <authorList>
            <person name="Hong K.W."/>
            <person name="Chan K.G."/>
        </authorList>
    </citation>
    <scope>NUCLEOTIDE SEQUENCE [LARGE SCALE GENOMIC DNA]</scope>
    <source>
        <strain evidence="4 5">M25</strain>
    </source>
</reference>
<dbReference type="eggNOG" id="COG1051">
    <property type="taxonomic scope" value="Bacteria"/>
</dbReference>
<name>A0A075JFQ2_9MICO</name>
<keyword evidence="3" id="KW-0460">Magnesium</keyword>